<comment type="subcellular location">
    <subcellularLocation>
        <location evidence="8">Cell inner membrane</location>
        <topology evidence="8">Peripheral membrane protein</topology>
    </subcellularLocation>
</comment>
<dbReference type="Pfam" id="PF00005">
    <property type="entry name" value="ABC_tran"/>
    <property type="match status" value="1"/>
</dbReference>
<dbReference type="GO" id="GO:0006865">
    <property type="term" value="P:amino acid transport"/>
    <property type="evidence" value="ECO:0007669"/>
    <property type="project" value="UniProtKB-UniRule"/>
</dbReference>
<comment type="similarity">
    <text evidence="1 8">Belongs to the ABC transporter superfamily.</text>
</comment>
<dbReference type="InterPro" id="IPR003439">
    <property type="entry name" value="ABC_transporter-like_ATP-bd"/>
</dbReference>
<evidence type="ECO:0000256" key="8">
    <source>
        <dbReference type="RuleBase" id="RU369116"/>
    </source>
</evidence>
<evidence type="ECO:0000256" key="5">
    <source>
        <dbReference type="ARBA" id="ARBA00022970"/>
    </source>
</evidence>
<evidence type="ECO:0000259" key="10">
    <source>
        <dbReference type="PROSITE" id="PS51371"/>
    </source>
</evidence>
<feature type="domain" description="ABC transporter" evidence="9">
    <location>
        <begin position="52"/>
        <end position="312"/>
    </location>
</feature>
<evidence type="ECO:0000256" key="6">
    <source>
        <dbReference type="ARBA" id="ARBA00023122"/>
    </source>
</evidence>
<dbReference type="InterPro" id="IPR027417">
    <property type="entry name" value="P-loop_NTPase"/>
</dbReference>
<dbReference type="Gene3D" id="3.10.580.10">
    <property type="entry name" value="CBS-domain"/>
    <property type="match status" value="1"/>
</dbReference>
<keyword evidence="5" id="KW-0029">Amino-acid transport</keyword>
<dbReference type="PROSITE" id="PS51371">
    <property type="entry name" value="CBS"/>
    <property type="match status" value="2"/>
</dbReference>
<dbReference type="PANTHER" id="PTHR43869">
    <property type="entry name" value="GLYCINE BETAINE/PROLINE BETAINE TRANSPORT SYSTEM ATP-BINDING PROTEIN PROV"/>
    <property type="match status" value="1"/>
</dbReference>
<dbReference type="Gene3D" id="3.40.50.300">
    <property type="entry name" value="P-loop containing nucleotide triphosphate hydrolases"/>
    <property type="match status" value="1"/>
</dbReference>
<keyword evidence="8" id="KW-0997">Cell inner membrane</keyword>
<keyword evidence="8" id="KW-0472">Membrane</keyword>
<dbReference type="EMBL" id="FPAA01000006">
    <property type="protein sequence ID" value="SFS70882.1"/>
    <property type="molecule type" value="Genomic_DNA"/>
</dbReference>
<evidence type="ECO:0000256" key="2">
    <source>
        <dbReference type="ARBA" id="ARBA00022448"/>
    </source>
</evidence>
<dbReference type="FunFam" id="3.40.50.300:FF:000201">
    <property type="entry name" value="Glycine betaine/L-proline ABC transporter ATP-binding protein"/>
    <property type="match status" value="1"/>
</dbReference>
<dbReference type="InterPro" id="IPR051921">
    <property type="entry name" value="ABC_osmolyte_uptake_ATP-bind"/>
</dbReference>
<dbReference type="InterPro" id="IPR000644">
    <property type="entry name" value="CBS_dom"/>
</dbReference>
<dbReference type="GO" id="GO:0016887">
    <property type="term" value="F:ATP hydrolysis activity"/>
    <property type="evidence" value="ECO:0007669"/>
    <property type="project" value="UniProtKB-UniRule"/>
</dbReference>
<dbReference type="Pfam" id="PF00571">
    <property type="entry name" value="CBS"/>
    <property type="match status" value="2"/>
</dbReference>
<evidence type="ECO:0000256" key="1">
    <source>
        <dbReference type="ARBA" id="ARBA00005417"/>
    </source>
</evidence>
<dbReference type="EC" id="7.6.2.9" evidence="8"/>
<comment type="catalytic activity">
    <reaction evidence="8">
        <text>a quaternary ammonium(out) + ATP + H2O = a quaternary ammonium(in) + ADP + phosphate + H(+)</text>
        <dbReference type="Rhea" id="RHEA:11036"/>
        <dbReference type="ChEBI" id="CHEBI:15377"/>
        <dbReference type="ChEBI" id="CHEBI:15378"/>
        <dbReference type="ChEBI" id="CHEBI:30616"/>
        <dbReference type="ChEBI" id="CHEBI:35267"/>
        <dbReference type="ChEBI" id="CHEBI:43474"/>
        <dbReference type="ChEBI" id="CHEBI:456216"/>
    </reaction>
</comment>
<evidence type="ECO:0000313" key="12">
    <source>
        <dbReference type="Proteomes" id="UP000198660"/>
    </source>
</evidence>
<dbReference type="InterPro" id="IPR046342">
    <property type="entry name" value="CBS_dom_sf"/>
</dbReference>
<dbReference type="InterPro" id="IPR017871">
    <property type="entry name" value="ABC_transporter-like_CS"/>
</dbReference>
<dbReference type="SUPFAM" id="SSF54631">
    <property type="entry name" value="CBS-domain pair"/>
    <property type="match status" value="1"/>
</dbReference>
<keyword evidence="12" id="KW-1185">Reference proteome</keyword>
<feature type="domain" description="CBS" evidence="10">
    <location>
        <begin position="390"/>
        <end position="449"/>
    </location>
</feature>
<evidence type="ECO:0000256" key="3">
    <source>
        <dbReference type="ARBA" id="ARBA00022741"/>
    </source>
</evidence>
<evidence type="ECO:0000313" key="11">
    <source>
        <dbReference type="EMBL" id="SFS70882.1"/>
    </source>
</evidence>
<accession>A0A1I6S1R6</accession>
<keyword evidence="4 8" id="KW-0067">ATP-binding</keyword>
<dbReference type="GO" id="GO:0005886">
    <property type="term" value="C:plasma membrane"/>
    <property type="evidence" value="ECO:0007669"/>
    <property type="project" value="UniProtKB-SubCell"/>
</dbReference>
<dbReference type="AlphaFoldDB" id="A0A1I6S1R6"/>
<dbReference type="InterPro" id="IPR003593">
    <property type="entry name" value="AAA+_ATPase"/>
</dbReference>
<dbReference type="PROSITE" id="PS00211">
    <property type="entry name" value="ABC_TRANSPORTER_1"/>
    <property type="match status" value="1"/>
</dbReference>
<dbReference type="Proteomes" id="UP000198660">
    <property type="component" value="Unassembled WGS sequence"/>
</dbReference>
<dbReference type="SMART" id="SM00382">
    <property type="entry name" value="AAA"/>
    <property type="match status" value="1"/>
</dbReference>
<sequence>MFLPECAIIMHHVGSFLTSLVFFYTLEGILYRETMELPSDEKACRGKKMKKIEVKDLTKIFGRTPAKGVEMVRQGKSKEEILKNTGMTVGVNQANFHVDSGEIFVIMGLSGSGKSTLVRLFNRLINPTDGSIMVDGEDVTKMNAEALRRLRRTKMGMVFQRFALFPHRTVKENVEYGLEIQGMVREERENKAQEALKLVGLEDYANSLPDQLSGGMQQRVGLARALANDPDILLMDEAFSALDPLIRKDMQDELLDLQGNMQKTIVFITHDLDEALRIGDRIALMKDGAIVQVGTPEEILTKPANDYVERFVEDVNLTKVLTAGSIMKRSEVLVLEKDGPRVALKRMREQGTSTLMVVGRDRKFLGILTAEEAKKAVEAKEEAKALEMALETDVVTATEEMPVHELLQMMAEKEFKQPAVIVDDQGKLRGMVVRGAIFAALAGNGVNELETS</sequence>
<name>A0A1I6S1R6_9BACL</name>
<gene>
    <name evidence="11" type="ORF">SAMN05444972_10689</name>
</gene>
<dbReference type="InterPro" id="IPR005892">
    <property type="entry name" value="Gly-betaine_transp_ATP-bd"/>
</dbReference>
<proteinExistence type="inferred from homology"/>
<dbReference type="SUPFAM" id="SSF52540">
    <property type="entry name" value="P-loop containing nucleoside triphosphate hydrolases"/>
    <property type="match status" value="1"/>
</dbReference>
<evidence type="ECO:0000256" key="4">
    <source>
        <dbReference type="ARBA" id="ARBA00022840"/>
    </source>
</evidence>
<organism evidence="11 12">
    <name type="scientific">Marininema halotolerans</name>
    <dbReference type="NCBI Taxonomy" id="1155944"/>
    <lineage>
        <taxon>Bacteria</taxon>
        <taxon>Bacillati</taxon>
        <taxon>Bacillota</taxon>
        <taxon>Bacilli</taxon>
        <taxon>Bacillales</taxon>
        <taxon>Thermoactinomycetaceae</taxon>
        <taxon>Marininema</taxon>
    </lineage>
</organism>
<dbReference type="PANTHER" id="PTHR43869:SF1">
    <property type="entry name" value="GLYCINE BETAINE_PROLINE BETAINE TRANSPORT SYSTEM ATP-BINDING PROTEIN PROV"/>
    <property type="match status" value="1"/>
</dbReference>
<dbReference type="GO" id="GO:0006970">
    <property type="term" value="P:response to osmotic stress"/>
    <property type="evidence" value="ECO:0007669"/>
    <property type="project" value="UniProtKB-ARBA"/>
</dbReference>
<dbReference type="GO" id="GO:0031460">
    <property type="term" value="P:glycine betaine transport"/>
    <property type="evidence" value="ECO:0007669"/>
    <property type="project" value="InterPro"/>
</dbReference>
<keyword evidence="3 8" id="KW-0547">Nucleotide-binding</keyword>
<reference evidence="12" key="1">
    <citation type="submission" date="2016-10" db="EMBL/GenBank/DDBJ databases">
        <authorList>
            <person name="Varghese N."/>
            <person name="Submissions S."/>
        </authorList>
    </citation>
    <scope>NUCLEOTIDE SEQUENCE [LARGE SCALE GENOMIC DNA]</scope>
    <source>
        <strain evidence="12">DSM 45789</strain>
    </source>
</reference>
<comment type="subunit">
    <text evidence="8">The complex is probably composed of two ATP-binding proteins, two transmembrane proteins and a solute-binding protein.</text>
</comment>
<dbReference type="CDD" id="cd03294">
    <property type="entry name" value="ABC_Pro_Gly_Betaine"/>
    <property type="match status" value="1"/>
</dbReference>
<keyword evidence="8" id="KW-1003">Cell membrane</keyword>
<keyword evidence="6 7" id="KW-0129">CBS domain</keyword>
<keyword evidence="2 8" id="KW-0813">Transport</keyword>
<evidence type="ECO:0000259" key="9">
    <source>
        <dbReference type="PROSITE" id="PS50893"/>
    </source>
</evidence>
<dbReference type="SMART" id="SM00116">
    <property type="entry name" value="CBS"/>
    <property type="match status" value="2"/>
</dbReference>
<protein>
    <recommendedName>
        <fullName evidence="8">Quaternary amine transport ATP-binding protein</fullName>
        <ecNumber evidence="8">7.6.2.9</ecNumber>
    </recommendedName>
</protein>
<dbReference type="NCBIfam" id="TIGR01186">
    <property type="entry name" value="proV"/>
    <property type="match status" value="1"/>
</dbReference>
<feature type="domain" description="CBS" evidence="10">
    <location>
        <begin position="327"/>
        <end position="384"/>
    </location>
</feature>
<dbReference type="GO" id="GO:0005524">
    <property type="term" value="F:ATP binding"/>
    <property type="evidence" value="ECO:0007669"/>
    <property type="project" value="UniProtKB-UniRule"/>
</dbReference>
<dbReference type="GO" id="GO:0015418">
    <property type="term" value="F:ABC-type quaternary ammonium compound transporting activity"/>
    <property type="evidence" value="ECO:0007669"/>
    <property type="project" value="UniProtKB-EC"/>
</dbReference>
<dbReference type="PROSITE" id="PS50893">
    <property type="entry name" value="ABC_TRANSPORTER_2"/>
    <property type="match status" value="1"/>
</dbReference>
<evidence type="ECO:0000256" key="7">
    <source>
        <dbReference type="PROSITE-ProRule" id="PRU00703"/>
    </source>
</evidence>